<sequence length="114" mass="14122">MISKWIKKIRNSRELKKSNWGRNFNWYIEYNDKIIGELIDYEWMDMFWDTYIVKSMNEEWNQTLTDPKSWDNFKYKNQYYDQYAIHAFPGGGYECDIILNERISMRSLYLTEIK</sequence>
<organism evidence="1 2">
    <name type="scientific">Bernardetia litoralis (strain ATCC 23117 / DSM 6794 / NBRC 15988 / NCIMB 1366 / Fx l1 / Sio-4)</name>
    <name type="common">Flexibacter litoralis</name>
    <dbReference type="NCBI Taxonomy" id="880071"/>
    <lineage>
        <taxon>Bacteria</taxon>
        <taxon>Pseudomonadati</taxon>
        <taxon>Bacteroidota</taxon>
        <taxon>Cytophagia</taxon>
        <taxon>Cytophagales</taxon>
        <taxon>Bernardetiaceae</taxon>
        <taxon>Bernardetia</taxon>
    </lineage>
</organism>
<dbReference type="Proteomes" id="UP000006054">
    <property type="component" value="Chromosome"/>
</dbReference>
<proteinExistence type="predicted"/>
<dbReference type="HOGENOM" id="CLU_2117427_0_0_10"/>
<evidence type="ECO:0000313" key="1">
    <source>
        <dbReference type="EMBL" id="AFM04721.1"/>
    </source>
</evidence>
<evidence type="ECO:0000313" key="2">
    <source>
        <dbReference type="Proteomes" id="UP000006054"/>
    </source>
</evidence>
<dbReference type="AlphaFoldDB" id="I4AL86"/>
<gene>
    <name evidence="1" type="ordered locus">Fleli_2349</name>
</gene>
<reference evidence="2" key="1">
    <citation type="submission" date="2012-06" db="EMBL/GenBank/DDBJ databases">
        <title>The complete genome of Flexibacter litoralis DSM 6794.</title>
        <authorList>
            <person name="Lucas S."/>
            <person name="Copeland A."/>
            <person name="Lapidus A."/>
            <person name="Glavina del Rio T."/>
            <person name="Dalin E."/>
            <person name="Tice H."/>
            <person name="Bruce D."/>
            <person name="Goodwin L."/>
            <person name="Pitluck S."/>
            <person name="Peters L."/>
            <person name="Ovchinnikova G."/>
            <person name="Lu M."/>
            <person name="Kyrpides N."/>
            <person name="Mavromatis K."/>
            <person name="Ivanova N."/>
            <person name="Brettin T."/>
            <person name="Detter J.C."/>
            <person name="Han C."/>
            <person name="Larimer F."/>
            <person name="Land M."/>
            <person name="Hauser L."/>
            <person name="Markowitz V."/>
            <person name="Cheng J.-F."/>
            <person name="Hugenholtz P."/>
            <person name="Woyke T."/>
            <person name="Wu D."/>
            <person name="Spring S."/>
            <person name="Lang E."/>
            <person name="Kopitz M."/>
            <person name="Brambilla E."/>
            <person name="Klenk H.-P."/>
            <person name="Eisen J.A."/>
        </authorList>
    </citation>
    <scope>NUCLEOTIDE SEQUENCE [LARGE SCALE GENOMIC DNA]</scope>
    <source>
        <strain evidence="2">ATCC 23117 / DSM 6794 / NBRC 15988 / NCIMB 1366 / Sio-4</strain>
    </source>
</reference>
<protein>
    <submittedName>
        <fullName evidence="1">Uncharacterized protein</fullName>
    </submittedName>
</protein>
<name>I4AL86_BERLS</name>
<dbReference type="KEGG" id="fli:Fleli_2349"/>
<dbReference type="RefSeq" id="WP_014798162.1">
    <property type="nucleotide sequence ID" value="NC_018018.1"/>
</dbReference>
<accession>I4AL86</accession>
<dbReference type="EMBL" id="CP003345">
    <property type="protein sequence ID" value="AFM04721.1"/>
    <property type="molecule type" value="Genomic_DNA"/>
</dbReference>
<dbReference type="OrthoDB" id="9804504at2"/>
<keyword evidence="2" id="KW-1185">Reference proteome</keyword>